<name>A0ABS5RFZ0_9MYCO</name>
<keyword evidence="1" id="KW-1133">Transmembrane helix</keyword>
<proteinExistence type="predicted"/>
<gene>
    <name evidence="2" type="ORF">KIH27_02775</name>
</gene>
<feature type="transmembrane region" description="Helical" evidence="1">
    <location>
        <begin position="12"/>
        <end position="32"/>
    </location>
</feature>
<evidence type="ECO:0000313" key="3">
    <source>
        <dbReference type="Proteomes" id="UP001519535"/>
    </source>
</evidence>
<keyword evidence="1" id="KW-0472">Membrane</keyword>
<evidence type="ECO:0008006" key="4">
    <source>
        <dbReference type="Google" id="ProtNLM"/>
    </source>
</evidence>
<accession>A0ABS5RFZ0</accession>
<sequence length="262" mass="27647">MKSTVRPAQRAAPRILGAVALTVLGACGVLVLTTAPRSNSLVGRSNWQLAATLPVQADFPAEWNYAIRGSVGWATPPDSTTAEPDGPLIPTAAYTPADCGSLPAALAVAADSPANVHVDTTPVGIASAKLYWRDSVAAGEPDTDEPDTDFVITAPGEPSSIGEYRDWLRRCDAYRVTVFDPQTRTRVERFATTTVEAPDPGAALTVTRTFVDVNGGAEPVSHRVSYYPVRGLLLTCSTSMRGADADLVRELGARTARKLAAL</sequence>
<dbReference type="EMBL" id="JAHCLR010000003">
    <property type="protein sequence ID" value="MBS9532508.1"/>
    <property type="molecule type" value="Genomic_DNA"/>
</dbReference>
<dbReference type="Proteomes" id="UP001519535">
    <property type="component" value="Unassembled WGS sequence"/>
</dbReference>
<keyword evidence="3" id="KW-1185">Reference proteome</keyword>
<organism evidence="2 3">
    <name type="scientific">Mycolicibacter acidiphilus</name>
    <dbReference type="NCBI Taxonomy" id="2835306"/>
    <lineage>
        <taxon>Bacteria</taxon>
        <taxon>Bacillati</taxon>
        <taxon>Actinomycetota</taxon>
        <taxon>Actinomycetes</taxon>
        <taxon>Mycobacteriales</taxon>
        <taxon>Mycobacteriaceae</taxon>
        <taxon>Mycolicibacter</taxon>
    </lineage>
</organism>
<keyword evidence="1" id="KW-0812">Transmembrane</keyword>
<comment type="caution">
    <text evidence="2">The sequence shown here is derived from an EMBL/GenBank/DDBJ whole genome shotgun (WGS) entry which is preliminary data.</text>
</comment>
<protein>
    <recommendedName>
        <fullName evidence="4">PknH-like extracellular domain-containing protein</fullName>
    </recommendedName>
</protein>
<dbReference type="RefSeq" id="WP_214091386.1">
    <property type="nucleotide sequence ID" value="NZ_JAHCLR010000003.1"/>
</dbReference>
<dbReference type="PROSITE" id="PS51257">
    <property type="entry name" value="PROKAR_LIPOPROTEIN"/>
    <property type="match status" value="1"/>
</dbReference>
<evidence type="ECO:0000256" key="1">
    <source>
        <dbReference type="SAM" id="Phobius"/>
    </source>
</evidence>
<reference evidence="2 3" key="1">
    <citation type="submission" date="2021-05" db="EMBL/GenBank/DDBJ databases">
        <title>Mycobacterium acidophilum sp. nov., an extremely acid-tolerant member of the genus Mycobacterium.</title>
        <authorList>
            <person name="Xia J."/>
        </authorList>
    </citation>
    <scope>NUCLEOTIDE SEQUENCE [LARGE SCALE GENOMIC DNA]</scope>
    <source>
        <strain evidence="2 3">M1</strain>
    </source>
</reference>
<evidence type="ECO:0000313" key="2">
    <source>
        <dbReference type="EMBL" id="MBS9532508.1"/>
    </source>
</evidence>